<gene>
    <name evidence="2" type="ORF">ABOD76_21515</name>
</gene>
<sequence length="279" mass="30438">MTNPDIQAPPDLHVSGLWIYPLKSAAGIAVSTSTLTDRGLVQDRRWMLIDSQGEAITQREAPTLRLVTPVLHASGLTFTAPGMGQLTVEQAPDGAPVQATMWKHPIAVVAAPTSASDWFSAYLHRQCTLVYQPDSSHRFRGPPVNGTRLNLSDGNPVHLISEASLADLNTRLTAPVDARRFRPNIVVRGTAAYAEDYWRRIRIGGIEFKVVESCGRCSIINVDEQGRGTGTVLKALASYRRWGNAVPFGQHLEYQQHGRLGVGDRIEVLETGDTPNPTG</sequence>
<dbReference type="InterPro" id="IPR005302">
    <property type="entry name" value="MoCF_Sase_C"/>
</dbReference>
<dbReference type="SUPFAM" id="SSF50800">
    <property type="entry name" value="PK beta-barrel domain-like"/>
    <property type="match status" value="1"/>
</dbReference>
<dbReference type="GO" id="GO:0030170">
    <property type="term" value="F:pyridoxal phosphate binding"/>
    <property type="evidence" value="ECO:0007669"/>
    <property type="project" value="InterPro"/>
</dbReference>
<name>A0AAU7UFM2_9DEIO</name>
<dbReference type="PANTHER" id="PTHR14237:SF19">
    <property type="entry name" value="MITOCHONDRIAL AMIDOXIME REDUCING COMPONENT 1"/>
    <property type="match status" value="1"/>
</dbReference>
<dbReference type="Pfam" id="PF03476">
    <property type="entry name" value="MOSC_N"/>
    <property type="match status" value="1"/>
</dbReference>
<feature type="domain" description="MOSC" evidence="1">
    <location>
        <begin position="131"/>
        <end position="269"/>
    </location>
</feature>
<dbReference type="InterPro" id="IPR005303">
    <property type="entry name" value="MOCOS_middle"/>
</dbReference>
<dbReference type="PROSITE" id="PS51340">
    <property type="entry name" value="MOSC"/>
    <property type="match status" value="1"/>
</dbReference>
<accession>A0AAU7UFM2</accession>
<dbReference type="Pfam" id="PF03473">
    <property type="entry name" value="MOSC"/>
    <property type="match status" value="1"/>
</dbReference>
<organism evidence="2">
    <name type="scientific">Deinococcus sonorensis KR-87</name>
    <dbReference type="NCBI Taxonomy" id="694439"/>
    <lineage>
        <taxon>Bacteria</taxon>
        <taxon>Thermotogati</taxon>
        <taxon>Deinococcota</taxon>
        <taxon>Deinococci</taxon>
        <taxon>Deinococcales</taxon>
        <taxon>Deinococcaceae</taxon>
        <taxon>Deinococcus</taxon>
    </lineage>
</organism>
<evidence type="ECO:0000313" key="2">
    <source>
        <dbReference type="EMBL" id="XBV87277.1"/>
    </source>
</evidence>
<dbReference type="GO" id="GO:0003824">
    <property type="term" value="F:catalytic activity"/>
    <property type="evidence" value="ECO:0007669"/>
    <property type="project" value="InterPro"/>
</dbReference>
<dbReference type="AlphaFoldDB" id="A0AAU7UFM2"/>
<dbReference type="InterPro" id="IPR011037">
    <property type="entry name" value="Pyrv_Knase-like_insert_dom_sf"/>
</dbReference>
<proteinExistence type="predicted"/>
<dbReference type="GO" id="GO:0030151">
    <property type="term" value="F:molybdenum ion binding"/>
    <property type="evidence" value="ECO:0007669"/>
    <property type="project" value="InterPro"/>
</dbReference>
<dbReference type="RefSeq" id="WP_350245427.1">
    <property type="nucleotide sequence ID" value="NZ_CP158300.1"/>
</dbReference>
<protein>
    <submittedName>
        <fullName evidence="2">MOSC N-terminal beta barrel domain-containing protein</fullName>
    </submittedName>
</protein>
<dbReference type="PANTHER" id="PTHR14237">
    <property type="entry name" value="MOLYBDOPTERIN COFACTOR SULFURASE MOSC"/>
    <property type="match status" value="1"/>
</dbReference>
<reference evidence="2" key="1">
    <citation type="submission" date="2024-06" db="EMBL/GenBank/DDBJ databases">
        <title>Draft Genome Sequence of Deinococcus sonorensis Type Strain KR-87, a Biofilm Producing Representative of the Genus Deinococcus.</title>
        <authorList>
            <person name="Boren L.S."/>
            <person name="Grosso R.A."/>
            <person name="Hugenberg-Cox A.N."/>
            <person name="Hill J.T.E."/>
            <person name="Albert C.M."/>
            <person name="Tuohy J.M."/>
        </authorList>
    </citation>
    <scope>NUCLEOTIDE SEQUENCE</scope>
    <source>
        <strain evidence="2">KR-87</strain>
        <plasmid evidence="2">pDson02</plasmid>
    </source>
</reference>
<dbReference type="KEGG" id="dsc:ABOD76_21515"/>
<keyword evidence="2" id="KW-0614">Plasmid</keyword>
<dbReference type="EMBL" id="CP158300">
    <property type="protein sequence ID" value="XBV87277.1"/>
    <property type="molecule type" value="Genomic_DNA"/>
</dbReference>
<geneLocation type="plasmid" evidence="2">
    <name>pDson02</name>
</geneLocation>
<evidence type="ECO:0000259" key="1">
    <source>
        <dbReference type="PROSITE" id="PS51340"/>
    </source>
</evidence>
<dbReference type="SUPFAM" id="SSF141673">
    <property type="entry name" value="MOSC N-terminal domain-like"/>
    <property type="match status" value="1"/>
</dbReference>